<organism evidence="2 3">
    <name type="scientific">Hirschia baltica (strain ATCC 49814 / DSM 5838 / IFAM 1418)</name>
    <dbReference type="NCBI Taxonomy" id="582402"/>
    <lineage>
        <taxon>Bacteria</taxon>
        <taxon>Pseudomonadati</taxon>
        <taxon>Pseudomonadota</taxon>
        <taxon>Alphaproteobacteria</taxon>
        <taxon>Hyphomonadales</taxon>
        <taxon>Hyphomonadaceae</taxon>
        <taxon>Hirschia</taxon>
    </lineage>
</organism>
<evidence type="ECO:0000313" key="3">
    <source>
        <dbReference type="Proteomes" id="UP000002745"/>
    </source>
</evidence>
<gene>
    <name evidence="2" type="ordered locus">Hbal_0840</name>
</gene>
<dbReference type="eggNOG" id="COG4961">
    <property type="taxonomic scope" value="Bacteria"/>
</dbReference>
<sequence length="187" mass="20714">MLINFIKQFWKNDEGVAALEFALCLPLLTVLFFGTIEISLLVEADRRVTSTASTIADLVARTSEVNYCEVEDIFYASSRIIRPKNASTVKMRLSSVVEDSKSGKAVVEWSQGRNGMAAYASGKELTVDSGIMPSNGSVIFAEIEYDYDTPFQYVISSVSKLSQHFYLRPRQSDKVAWIGSKSNPGNC</sequence>
<dbReference type="Pfam" id="PF07811">
    <property type="entry name" value="TadE"/>
    <property type="match status" value="1"/>
</dbReference>
<dbReference type="EMBL" id="CP001678">
    <property type="protein sequence ID" value="ACT58534.1"/>
    <property type="molecule type" value="Genomic_DNA"/>
</dbReference>
<keyword evidence="3" id="KW-1185">Reference proteome</keyword>
<dbReference type="Proteomes" id="UP000002745">
    <property type="component" value="Chromosome"/>
</dbReference>
<protein>
    <submittedName>
        <fullName evidence="2">TadE family protein</fullName>
    </submittedName>
</protein>
<dbReference type="STRING" id="582402.Hbal_0840"/>
<dbReference type="AlphaFoldDB" id="C6XQ17"/>
<evidence type="ECO:0000313" key="2">
    <source>
        <dbReference type="EMBL" id="ACT58534.1"/>
    </source>
</evidence>
<reference evidence="3" key="1">
    <citation type="journal article" date="2011" name="J. Bacteriol.">
        <title>Genome sequences of eight morphologically diverse alphaproteobacteria.</title>
        <authorList>
            <consortium name="US DOE Joint Genome Institute"/>
            <person name="Brown P.J."/>
            <person name="Kysela D.T."/>
            <person name="Buechlein A."/>
            <person name="Hemmerich C."/>
            <person name="Brun Y.V."/>
        </authorList>
    </citation>
    <scope>NUCLEOTIDE SEQUENCE [LARGE SCALE GENOMIC DNA]</scope>
    <source>
        <strain evidence="3">ATCC 49814 / DSM 5838 / IFAM 1418</strain>
    </source>
</reference>
<evidence type="ECO:0000259" key="1">
    <source>
        <dbReference type="Pfam" id="PF07811"/>
    </source>
</evidence>
<dbReference type="KEGG" id="hba:Hbal_0840"/>
<dbReference type="HOGENOM" id="CLU_108008_0_1_5"/>
<dbReference type="RefSeq" id="WP_015826684.1">
    <property type="nucleotide sequence ID" value="NC_012982.1"/>
</dbReference>
<feature type="domain" description="TadE-like" evidence="1">
    <location>
        <begin position="15"/>
        <end position="56"/>
    </location>
</feature>
<accession>C6XQ17</accession>
<proteinExistence type="predicted"/>
<name>C6XQ17_HIRBI</name>
<dbReference type="InterPro" id="IPR012495">
    <property type="entry name" value="TadE-like_dom"/>
</dbReference>